<dbReference type="PANTHER" id="PTHR37419">
    <property type="entry name" value="SERINE/THREONINE-PROTEIN KINASE TOXIN HIPA"/>
    <property type="match status" value="1"/>
</dbReference>
<evidence type="ECO:0000313" key="6">
    <source>
        <dbReference type="EMBL" id="QJC57001.1"/>
    </source>
</evidence>
<keyword evidence="3 6" id="KW-0418">Kinase</keyword>
<dbReference type="Proteomes" id="UP000502041">
    <property type="component" value="Chromosome"/>
</dbReference>
<dbReference type="GO" id="GO:0005829">
    <property type="term" value="C:cytosol"/>
    <property type="evidence" value="ECO:0007669"/>
    <property type="project" value="TreeGrafter"/>
</dbReference>
<evidence type="ECO:0000313" key="7">
    <source>
        <dbReference type="Proteomes" id="UP000502041"/>
    </source>
</evidence>
<sequence>MNARSLSIWMNGEFVGTWSIGRTGNHQLDYAPEWRASIRSRPLSLSLPFTANNRLEGDAVRNYFDNLLPDSQSIRERISRRISLRLSTKDTAAFTLLQAIGRDCVGAVQLLPVGASPEGFDEINYALLSNEQIEKHLAALGSAAGAGNQDDEQDFRLSIAGAQEKTALLQVAGQWCRPLGATPTTHILKPAIGITQGRNLDMRHSVENEWLCMQIAQELGLPVAKCEMQNFGHRRVLVVERFDRKHQQESITRLPQEDFCQAKGLSNDQKYEQNGGPSMETCLEVLKGGEAFHEDGRCFLCAQLLFWFLAAIDGHGKNFSLFMLPGGRYRMTPLYDVHSAWPLIGTGPNCLAYKETKLAMAVHSKTAHYKLSEIQTRHWQALATRSTVDGAWEAMLDMTQGLDAALKQVEQRLPTDFPVKLANSLFHGVRRHIKQFNIGLARAGKAAESDSNTSEKIL</sequence>
<evidence type="ECO:0000256" key="3">
    <source>
        <dbReference type="ARBA" id="ARBA00022777"/>
    </source>
</evidence>
<dbReference type="Pfam" id="PF07804">
    <property type="entry name" value="HipA_C"/>
    <property type="match status" value="1"/>
</dbReference>
<evidence type="ECO:0000259" key="5">
    <source>
        <dbReference type="Pfam" id="PF13657"/>
    </source>
</evidence>
<keyword evidence="7" id="KW-1185">Reference proteome</keyword>
<protein>
    <submittedName>
        <fullName evidence="6">Serine/threonine-protein kinase toxin HipA</fullName>
        <ecNumber evidence="6">2.7.11.1</ecNumber>
    </submittedName>
</protein>
<dbReference type="AlphaFoldDB" id="A0A6H2HAU2"/>
<dbReference type="GO" id="GO:0004674">
    <property type="term" value="F:protein serine/threonine kinase activity"/>
    <property type="evidence" value="ECO:0007669"/>
    <property type="project" value="UniProtKB-EC"/>
</dbReference>
<proteinExistence type="inferred from homology"/>
<dbReference type="InterPro" id="IPR012893">
    <property type="entry name" value="HipA-like_C"/>
</dbReference>
<dbReference type="EMBL" id="CP051461">
    <property type="protein sequence ID" value="QJC57001.1"/>
    <property type="molecule type" value="Genomic_DNA"/>
</dbReference>
<dbReference type="InterPro" id="IPR052028">
    <property type="entry name" value="HipA_Ser/Thr_kinase"/>
</dbReference>
<gene>
    <name evidence="6" type="primary">hipA_3</name>
    <name evidence="6" type="ORF">HC248_02312</name>
</gene>
<comment type="similarity">
    <text evidence="1">Belongs to the HipA Ser/Thr kinase family.</text>
</comment>
<accession>A0A6H2HAU2</accession>
<evidence type="ECO:0000259" key="4">
    <source>
        <dbReference type="Pfam" id="PF07804"/>
    </source>
</evidence>
<dbReference type="PANTHER" id="PTHR37419:SF1">
    <property type="entry name" value="SERINE_THREONINE-PROTEIN KINASE TOXIN HIPA"/>
    <property type="match status" value="1"/>
</dbReference>
<dbReference type="Pfam" id="PF13657">
    <property type="entry name" value="Couple_hipA"/>
    <property type="match status" value="1"/>
</dbReference>
<dbReference type="RefSeq" id="WP_168922574.1">
    <property type="nucleotide sequence ID" value="NZ_CP051461.1"/>
</dbReference>
<dbReference type="EC" id="2.7.11.1" evidence="6"/>
<dbReference type="NCBIfam" id="TIGR03071">
    <property type="entry name" value="couple_hipA"/>
    <property type="match status" value="1"/>
</dbReference>
<feature type="domain" description="HipA-like C-terminal" evidence="4">
    <location>
        <begin position="157"/>
        <end position="395"/>
    </location>
</feature>
<evidence type="ECO:0000256" key="1">
    <source>
        <dbReference type="ARBA" id="ARBA00010164"/>
    </source>
</evidence>
<dbReference type="KEGG" id="pvac:HC248_02312"/>
<organism evidence="6 7">
    <name type="scientific">Polaromonas vacuolata</name>
    <dbReference type="NCBI Taxonomy" id="37448"/>
    <lineage>
        <taxon>Bacteria</taxon>
        <taxon>Pseudomonadati</taxon>
        <taxon>Pseudomonadota</taxon>
        <taxon>Betaproteobacteria</taxon>
        <taxon>Burkholderiales</taxon>
        <taxon>Comamonadaceae</taxon>
        <taxon>Polaromonas</taxon>
    </lineage>
</organism>
<reference evidence="6 7" key="1">
    <citation type="submission" date="2020-04" db="EMBL/GenBank/DDBJ databases">
        <title>Complete genome of a Psychrophilic, Marine, Gas Vacuolate Bacterium Polaromonas vacuolata KCTC 22033T.</title>
        <authorList>
            <person name="Hwang K."/>
            <person name="Kim K.M."/>
        </authorList>
    </citation>
    <scope>NUCLEOTIDE SEQUENCE [LARGE SCALE GENOMIC DNA]</scope>
    <source>
        <strain evidence="6 7">KCTC 22033</strain>
    </source>
</reference>
<feature type="domain" description="HipA N-terminal subdomain 1" evidence="5">
    <location>
        <begin position="6"/>
        <end position="110"/>
    </location>
</feature>
<name>A0A6H2HAU2_9BURK</name>
<dbReference type="CDD" id="cd17808">
    <property type="entry name" value="HipA_Ec_like"/>
    <property type="match status" value="1"/>
</dbReference>
<keyword evidence="2 6" id="KW-0808">Transferase</keyword>
<dbReference type="InterPro" id="IPR017508">
    <property type="entry name" value="HipA_N1"/>
</dbReference>
<evidence type="ECO:0000256" key="2">
    <source>
        <dbReference type="ARBA" id="ARBA00022679"/>
    </source>
</evidence>